<reference evidence="3" key="1">
    <citation type="submission" date="2022-01" db="EMBL/GenBank/DDBJ databases">
        <authorList>
            <person name="Braso-Vives M."/>
        </authorList>
    </citation>
    <scope>NUCLEOTIDE SEQUENCE</scope>
</reference>
<dbReference type="SMART" id="SM00584">
    <property type="entry name" value="TLDc"/>
    <property type="match status" value="1"/>
</dbReference>
<evidence type="ECO:0000259" key="2">
    <source>
        <dbReference type="PROSITE" id="PS51886"/>
    </source>
</evidence>
<dbReference type="PANTHER" id="PTHR14241">
    <property type="entry name" value="INTERFERON-INDUCED PROTEIN 44"/>
    <property type="match status" value="1"/>
</dbReference>
<evidence type="ECO:0000256" key="1">
    <source>
        <dbReference type="ARBA" id="ARBA00009243"/>
    </source>
</evidence>
<accession>A0A8J9YXL7</accession>
<proteinExistence type="inferred from homology"/>
<name>A0A8J9YXL7_BRALA</name>
<dbReference type="PROSITE" id="PS51886">
    <property type="entry name" value="TLDC"/>
    <property type="match status" value="1"/>
</dbReference>
<keyword evidence="4" id="KW-1185">Reference proteome</keyword>
<dbReference type="Proteomes" id="UP000838412">
    <property type="component" value="Chromosome 13"/>
</dbReference>
<feature type="domain" description="TLDc" evidence="2">
    <location>
        <begin position="1"/>
        <end position="180"/>
    </location>
</feature>
<dbReference type="Gene3D" id="3.40.50.300">
    <property type="entry name" value="P-loop containing nucleotide triphosphate hydrolases"/>
    <property type="match status" value="1"/>
</dbReference>
<dbReference type="Pfam" id="PF07534">
    <property type="entry name" value="TLD"/>
    <property type="match status" value="1"/>
</dbReference>
<dbReference type="SUPFAM" id="SSF52540">
    <property type="entry name" value="P-loop containing nucleoside triphosphate hydrolases"/>
    <property type="match status" value="1"/>
</dbReference>
<comment type="similarity">
    <text evidence="1">Belongs to the IFI44 family.</text>
</comment>
<dbReference type="PANTHER" id="PTHR14241:SF32">
    <property type="entry name" value="VWFA DOMAIN-CONTAINING PROTEIN-RELATED"/>
    <property type="match status" value="1"/>
</dbReference>
<dbReference type="InterPro" id="IPR006571">
    <property type="entry name" value="TLDc_dom"/>
</dbReference>
<gene>
    <name evidence="3" type="primary">IFI44L</name>
    <name evidence="3" type="ORF">BLAG_LOCUS6508</name>
</gene>
<dbReference type="EMBL" id="OV696698">
    <property type="protein sequence ID" value="CAH1243579.1"/>
    <property type="molecule type" value="Genomic_DNA"/>
</dbReference>
<sequence length="486" mass="53849">MALRKRLTEEDEDQLREWLGNPDAGFELLFKASTQGYNPATFHQLCNNKGPTVTVAYNATGWVFGGYASESWTSRGGWVQAPDSFLFRLSNANKFDPLKFPSDGTSGHCQYDLQNYGPTFGGGHDFAAFTGTYAANNGNFVAAGGSSNLGNTYGAGMGHNANSFCGNNLNYLDVEVYSIGKREAKEDGDPIEKRMMQEGKEWRKVQWSDEERERLKQQVAGYKPRPCLSLSQVNVLLVGQVGSGKSSFFNTINSIYKGRVSSQAMAGSQPHSLTTRYRTYEVRGERNGETLCFRLCDTMGLEDANTGLDLDDLPYLLDGNVPDRYQFNAAVNISPATPGFKNMAGMKDRTHCVALALDICNISVMPQGAMDKIKTIYNKALKRGIPSVVLLTKVDKACEFVADDLTLVYRSRFILEKVQEVSEKLGLPEYHIFPVQNYSKQTSLDNNIDILALSALAQILGFADDYLDEHYEALATENLEKLNVKE</sequence>
<evidence type="ECO:0000313" key="4">
    <source>
        <dbReference type="Proteomes" id="UP000838412"/>
    </source>
</evidence>
<organism evidence="3 4">
    <name type="scientific">Branchiostoma lanceolatum</name>
    <name type="common">Common lancelet</name>
    <name type="synonym">Amphioxus lanceolatum</name>
    <dbReference type="NCBI Taxonomy" id="7740"/>
    <lineage>
        <taxon>Eukaryota</taxon>
        <taxon>Metazoa</taxon>
        <taxon>Chordata</taxon>
        <taxon>Cephalochordata</taxon>
        <taxon>Leptocardii</taxon>
        <taxon>Amphioxiformes</taxon>
        <taxon>Branchiostomatidae</taxon>
        <taxon>Branchiostoma</taxon>
    </lineage>
</organism>
<dbReference type="AlphaFoldDB" id="A0A8J9YXL7"/>
<dbReference type="OrthoDB" id="6079843at2759"/>
<dbReference type="InterPro" id="IPR027417">
    <property type="entry name" value="P-loop_NTPase"/>
</dbReference>
<protein>
    <submittedName>
        <fullName evidence="3">IFI44L protein</fullName>
    </submittedName>
</protein>
<evidence type="ECO:0000313" key="3">
    <source>
        <dbReference type="EMBL" id="CAH1243579.1"/>
    </source>
</evidence>